<evidence type="ECO:0000313" key="2">
    <source>
        <dbReference type="EMBL" id="CAG7607134.1"/>
    </source>
</evidence>
<accession>A0A9W4E1E4</accession>
<protein>
    <submittedName>
        <fullName evidence="2">Uncharacterized protein</fullName>
    </submittedName>
</protein>
<name>A0A9W4E1E4_9ACTN</name>
<dbReference type="AlphaFoldDB" id="A0A9W4E1E4"/>
<evidence type="ECO:0000313" key="3">
    <source>
        <dbReference type="Proteomes" id="UP001153328"/>
    </source>
</evidence>
<comment type="caution">
    <text evidence="2">The sequence shown here is derived from an EMBL/GenBank/DDBJ whole genome shotgun (WGS) entry which is preliminary data.</text>
</comment>
<organism evidence="2 3">
    <name type="scientific">Actinacidiphila bryophytorum</name>
    <dbReference type="NCBI Taxonomy" id="1436133"/>
    <lineage>
        <taxon>Bacteria</taxon>
        <taxon>Bacillati</taxon>
        <taxon>Actinomycetota</taxon>
        <taxon>Actinomycetes</taxon>
        <taxon>Kitasatosporales</taxon>
        <taxon>Streptomycetaceae</taxon>
        <taxon>Actinacidiphila</taxon>
    </lineage>
</organism>
<feature type="region of interest" description="Disordered" evidence="1">
    <location>
        <begin position="35"/>
        <end position="58"/>
    </location>
</feature>
<gene>
    <name evidence="2" type="ORF">SBRY_11007</name>
</gene>
<dbReference type="Proteomes" id="UP001153328">
    <property type="component" value="Unassembled WGS sequence"/>
</dbReference>
<evidence type="ECO:0000256" key="1">
    <source>
        <dbReference type="SAM" id="MobiDB-lite"/>
    </source>
</evidence>
<dbReference type="EMBL" id="CAJVAX010000001">
    <property type="protein sequence ID" value="CAG7607134.1"/>
    <property type="molecule type" value="Genomic_DNA"/>
</dbReference>
<sequence>MPSARRELVPKLRSVLNTARADSDCSDLALCGVGGSRKKSGPTEGTRCISPIGHRMQA</sequence>
<proteinExistence type="predicted"/>
<reference evidence="2" key="1">
    <citation type="submission" date="2021-06" db="EMBL/GenBank/DDBJ databases">
        <authorList>
            <person name="Arsene-Ploetze F."/>
        </authorList>
    </citation>
    <scope>NUCLEOTIDE SEQUENCE</scope>
    <source>
        <strain evidence="2">SBRY1</strain>
    </source>
</reference>
<keyword evidence="3" id="KW-1185">Reference proteome</keyword>